<organism evidence="1 2">
    <name type="scientific">Elizabethkingia occulta</name>
    <dbReference type="NCBI Taxonomy" id="1867263"/>
    <lineage>
        <taxon>Bacteria</taxon>
        <taxon>Pseudomonadati</taxon>
        <taxon>Bacteroidota</taxon>
        <taxon>Flavobacteriia</taxon>
        <taxon>Flavobacteriales</taxon>
        <taxon>Weeksellaceae</taxon>
        <taxon>Elizabethkingia</taxon>
    </lineage>
</organism>
<dbReference type="InterPro" id="IPR023393">
    <property type="entry name" value="START-like_dom_sf"/>
</dbReference>
<name>A0A1T3MXF1_9FLAO</name>
<comment type="caution">
    <text evidence="1">The sequence shown here is derived from an EMBL/GenBank/DDBJ whole genome shotgun (WGS) entry which is preliminary data.</text>
</comment>
<evidence type="ECO:0008006" key="3">
    <source>
        <dbReference type="Google" id="ProtNLM"/>
    </source>
</evidence>
<dbReference type="AlphaFoldDB" id="A0A1T3MXF1"/>
<dbReference type="EMBL" id="MAHX01000004">
    <property type="protein sequence ID" value="OPC69010.1"/>
    <property type="molecule type" value="Genomic_DNA"/>
</dbReference>
<dbReference type="CDD" id="cd07820">
    <property type="entry name" value="SRPBCC_3"/>
    <property type="match status" value="1"/>
</dbReference>
<dbReference type="SUPFAM" id="SSF55961">
    <property type="entry name" value="Bet v1-like"/>
    <property type="match status" value="1"/>
</dbReference>
<dbReference type="Proteomes" id="UP000190813">
    <property type="component" value="Unassembled WGS sequence"/>
</dbReference>
<protein>
    <recommendedName>
        <fullName evidence="3">SRPBCC domain-containing protein</fullName>
    </recommendedName>
</protein>
<sequence>MRYHLYREQQLNCNIEEVWDFFSSPMNLSRITPKDMRFTVLSNLKDIPIYEGMEIDYLVSPMLGIPLKWKTKITQVSFQNSFTDLQAKGPYKYWNHYHEFIKNDNGVLMKDSVDYELPLGFLGKIAHALFVRKRLSGIFDFRYKFLESYFNKRDQVL</sequence>
<evidence type="ECO:0000313" key="1">
    <source>
        <dbReference type="EMBL" id="OPC69010.1"/>
    </source>
</evidence>
<dbReference type="Gene3D" id="3.30.530.20">
    <property type="match status" value="1"/>
</dbReference>
<gene>
    <name evidence="1" type="ORF">BAZ10_00255</name>
</gene>
<accession>A0A1T3MXF1</accession>
<reference evidence="1 2" key="1">
    <citation type="submission" date="2016-06" db="EMBL/GenBank/DDBJ databases">
        <title>Revisiting the taxonomy of the Elizabethkingia Genus based on Whole-Genome Sequencing, Optical Mapping, and MALDI-TOF.</title>
        <authorList>
            <person name="Nicholson A.C."/>
        </authorList>
    </citation>
    <scope>NUCLEOTIDE SEQUENCE [LARGE SCALE GENOMIC DNA]</scope>
    <source>
        <strain evidence="1 2">G4070</strain>
    </source>
</reference>
<dbReference type="RefSeq" id="WP_078770626.1">
    <property type="nucleotide sequence ID" value="NZ_CBCSBR010000053.1"/>
</dbReference>
<proteinExistence type="predicted"/>
<keyword evidence="2" id="KW-1185">Reference proteome</keyword>
<evidence type="ECO:0000313" key="2">
    <source>
        <dbReference type="Proteomes" id="UP000190813"/>
    </source>
</evidence>